<keyword evidence="3" id="KW-0676">Redox-active center</keyword>
<dbReference type="InterPro" id="IPR036249">
    <property type="entry name" value="Thioredoxin-like_sf"/>
</dbReference>
<dbReference type="SUPFAM" id="SSF48452">
    <property type="entry name" value="TPR-like"/>
    <property type="match status" value="1"/>
</dbReference>
<dbReference type="InterPro" id="IPR013766">
    <property type="entry name" value="Thioredoxin_domain"/>
</dbReference>
<dbReference type="EMBL" id="FMXM01000099">
    <property type="protein sequence ID" value="SDB00094.1"/>
    <property type="molecule type" value="Genomic_DNA"/>
</dbReference>
<dbReference type="GO" id="GO:0030313">
    <property type="term" value="C:cell envelope"/>
    <property type="evidence" value="ECO:0007669"/>
    <property type="project" value="UniProtKB-SubCell"/>
</dbReference>
<dbReference type="PANTHER" id="PTHR42852:SF13">
    <property type="entry name" value="PROTEIN DIPZ"/>
    <property type="match status" value="1"/>
</dbReference>
<dbReference type="InterPro" id="IPR050553">
    <property type="entry name" value="Thioredoxin_ResA/DsbE_sf"/>
</dbReference>
<feature type="domain" description="Thioredoxin" evidence="4">
    <location>
        <begin position="15"/>
        <end position="166"/>
    </location>
</feature>
<evidence type="ECO:0000313" key="5">
    <source>
        <dbReference type="EMBL" id="SDB00094.1"/>
    </source>
</evidence>
<dbReference type="PROSITE" id="PS51352">
    <property type="entry name" value="THIOREDOXIN_2"/>
    <property type="match status" value="1"/>
</dbReference>
<dbReference type="GO" id="GO:0017004">
    <property type="term" value="P:cytochrome complex assembly"/>
    <property type="evidence" value="ECO:0007669"/>
    <property type="project" value="UniProtKB-KW"/>
</dbReference>
<gene>
    <name evidence="5" type="ORF">SAMN02927914_06858</name>
</gene>
<evidence type="ECO:0000256" key="1">
    <source>
        <dbReference type="ARBA" id="ARBA00004196"/>
    </source>
</evidence>
<dbReference type="InterPro" id="IPR017937">
    <property type="entry name" value="Thioredoxin_CS"/>
</dbReference>
<evidence type="ECO:0000313" key="6">
    <source>
        <dbReference type="Proteomes" id="UP000198588"/>
    </source>
</evidence>
<dbReference type="AlphaFoldDB" id="A0A1G5ZZB6"/>
<dbReference type="PANTHER" id="PTHR42852">
    <property type="entry name" value="THIOL:DISULFIDE INTERCHANGE PROTEIN DSBE"/>
    <property type="match status" value="1"/>
</dbReference>
<accession>A0A1G5ZZB6</accession>
<reference evidence="5 6" key="1">
    <citation type="submission" date="2016-10" db="EMBL/GenBank/DDBJ databases">
        <authorList>
            <person name="de Groot N.N."/>
        </authorList>
    </citation>
    <scope>NUCLEOTIDE SEQUENCE [LARGE SCALE GENOMIC DNA]</scope>
    <source>
        <strain evidence="5 6">CGMCC 1.12097</strain>
    </source>
</reference>
<dbReference type="Gene3D" id="3.40.30.10">
    <property type="entry name" value="Glutaredoxin"/>
    <property type="match status" value="1"/>
</dbReference>
<proteinExistence type="predicted"/>
<dbReference type="InterPro" id="IPR013740">
    <property type="entry name" value="Redoxin"/>
</dbReference>
<name>A0A1G5ZZB6_9HYPH</name>
<evidence type="ECO:0000259" key="4">
    <source>
        <dbReference type="PROSITE" id="PS51352"/>
    </source>
</evidence>
<comment type="subcellular location">
    <subcellularLocation>
        <location evidence="1">Cell envelope</location>
    </subcellularLocation>
</comment>
<protein>
    <submittedName>
        <fullName evidence="5">AhpC/TSA family protein</fullName>
    </submittedName>
</protein>
<dbReference type="CDD" id="cd02966">
    <property type="entry name" value="TlpA_like_family"/>
    <property type="match status" value="1"/>
</dbReference>
<dbReference type="GO" id="GO:0015036">
    <property type="term" value="F:disulfide oxidoreductase activity"/>
    <property type="evidence" value="ECO:0007669"/>
    <property type="project" value="UniProtKB-ARBA"/>
</dbReference>
<evidence type="ECO:0000256" key="3">
    <source>
        <dbReference type="ARBA" id="ARBA00023284"/>
    </source>
</evidence>
<dbReference type="GO" id="GO:0006950">
    <property type="term" value="P:response to stress"/>
    <property type="evidence" value="ECO:0007669"/>
    <property type="project" value="UniProtKB-ARBA"/>
</dbReference>
<dbReference type="SUPFAM" id="SSF52833">
    <property type="entry name" value="Thioredoxin-like"/>
    <property type="match status" value="1"/>
</dbReference>
<sequence>MQKPLEIALHRNVVLQIDSPAPSIKVENWLRGEPLTTFEPGKVYIIEFWATWCGPCVDGMSHLMQLQEKYRDSGVEIVGVAASEAAPTADEARSKLDAWLTEKFSNLNYRMAFDSTGEMKKLWMEPSFSFTIPTSFVVDRDAHIAFIGGPTKLDEVLPKVLNGSWRASDQAKAADRERIEKGETHAREKALKKPIYDKLGPAMQTEDWKTALSAIEEGITLLPDNFDFRVTHAHLLLHKMRDMEAGLPVMRQFVRDAIDRESKHWIYYGLFLLFAPCFDYAGLPSAERFAMGEELSKHIVALPQGDGSKFMSYPMVAQYYHKSGNKDRAIELVEQALKALDGPEPISNDLKQHLLPQLLQALANYKGEKVCHGTICVAPQKDSPNVNGVAEEQT</sequence>
<dbReference type="STRING" id="1165689.SAMN02927914_06858"/>
<dbReference type="Pfam" id="PF08534">
    <property type="entry name" value="Redoxin"/>
    <property type="match status" value="1"/>
</dbReference>
<dbReference type="InterPro" id="IPR011990">
    <property type="entry name" value="TPR-like_helical_dom_sf"/>
</dbReference>
<dbReference type="PROSITE" id="PS00194">
    <property type="entry name" value="THIOREDOXIN_1"/>
    <property type="match status" value="1"/>
</dbReference>
<dbReference type="Proteomes" id="UP000198588">
    <property type="component" value="Unassembled WGS sequence"/>
</dbReference>
<keyword evidence="2" id="KW-0201">Cytochrome c-type biogenesis</keyword>
<organism evidence="5 6">
    <name type="scientific">Mesorhizobium qingshengii</name>
    <dbReference type="NCBI Taxonomy" id="1165689"/>
    <lineage>
        <taxon>Bacteria</taxon>
        <taxon>Pseudomonadati</taxon>
        <taxon>Pseudomonadota</taxon>
        <taxon>Alphaproteobacteria</taxon>
        <taxon>Hyphomicrobiales</taxon>
        <taxon>Phyllobacteriaceae</taxon>
        <taxon>Mesorhizobium</taxon>
    </lineage>
</organism>
<evidence type="ECO:0000256" key="2">
    <source>
        <dbReference type="ARBA" id="ARBA00022748"/>
    </source>
</evidence>